<proteinExistence type="predicted"/>
<dbReference type="AlphaFoldDB" id="A0A176YJN8"/>
<dbReference type="EMBL" id="LUUB01000070">
    <property type="protein sequence ID" value="OAF07196.1"/>
    <property type="molecule type" value="Genomic_DNA"/>
</dbReference>
<evidence type="ECO:0000313" key="1">
    <source>
        <dbReference type="EMBL" id="OAF07196.1"/>
    </source>
</evidence>
<gene>
    <name evidence="1" type="ORF">AYJ54_17870</name>
</gene>
<reference evidence="1 2" key="1">
    <citation type="submission" date="2016-03" db="EMBL/GenBank/DDBJ databases">
        <title>Draft Genome Sequence of the Strain BR 10245 (Bradyrhizobium sp.) isolated from nodules of Centrolobium paraense.</title>
        <authorList>
            <person name="Simoes-Araujo J.L.Sr."/>
            <person name="Barauna A.C."/>
            <person name="Silva K."/>
            <person name="Zilli J.E."/>
        </authorList>
    </citation>
    <scope>NUCLEOTIDE SEQUENCE [LARGE SCALE GENOMIC DNA]</scope>
    <source>
        <strain evidence="1 2">BR 10245</strain>
    </source>
</reference>
<accession>A0A176YJN8</accession>
<comment type="caution">
    <text evidence="1">The sequence shown here is derived from an EMBL/GenBank/DDBJ whole genome shotgun (WGS) entry which is preliminary data.</text>
</comment>
<organism evidence="1 2">
    <name type="scientific">Bradyrhizobium centrolobii</name>
    <dbReference type="NCBI Taxonomy" id="1505087"/>
    <lineage>
        <taxon>Bacteria</taxon>
        <taxon>Pseudomonadati</taxon>
        <taxon>Pseudomonadota</taxon>
        <taxon>Alphaproteobacteria</taxon>
        <taxon>Hyphomicrobiales</taxon>
        <taxon>Nitrobacteraceae</taxon>
        <taxon>Bradyrhizobium</taxon>
    </lineage>
</organism>
<sequence>MRSVDARRECLSRQPPIMRWRYNREMLIPGTGPDAFDGTADSSACPMIALQTDLKMLVAIETVDFR</sequence>
<protein>
    <submittedName>
        <fullName evidence="1">Uncharacterized protein</fullName>
    </submittedName>
</protein>
<dbReference type="Proteomes" id="UP000076959">
    <property type="component" value="Unassembled WGS sequence"/>
</dbReference>
<keyword evidence="2" id="KW-1185">Reference proteome</keyword>
<evidence type="ECO:0000313" key="2">
    <source>
        <dbReference type="Proteomes" id="UP000076959"/>
    </source>
</evidence>
<name>A0A176YJN8_9BRAD</name>